<keyword evidence="2" id="KW-0812">Transmembrane</keyword>
<protein>
    <submittedName>
        <fullName evidence="3">Uncharacterized protein</fullName>
    </submittedName>
</protein>
<dbReference type="Proteomes" id="UP001201812">
    <property type="component" value="Unassembled WGS sequence"/>
</dbReference>
<evidence type="ECO:0000256" key="2">
    <source>
        <dbReference type="SAM" id="Phobius"/>
    </source>
</evidence>
<evidence type="ECO:0000313" key="4">
    <source>
        <dbReference type="Proteomes" id="UP001201812"/>
    </source>
</evidence>
<proteinExistence type="predicted"/>
<reference evidence="3" key="1">
    <citation type="submission" date="2022-01" db="EMBL/GenBank/DDBJ databases">
        <title>Genome Sequence Resource for Two Populations of Ditylenchus destructor, the Migratory Endoparasitic Phytonematode.</title>
        <authorList>
            <person name="Zhang H."/>
            <person name="Lin R."/>
            <person name="Xie B."/>
        </authorList>
    </citation>
    <scope>NUCLEOTIDE SEQUENCE</scope>
    <source>
        <strain evidence="3">BazhouSP</strain>
    </source>
</reference>
<comment type="caution">
    <text evidence="3">The sequence shown here is derived from an EMBL/GenBank/DDBJ whole genome shotgun (WGS) entry which is preliminary data.</text>
</comment>
<organism evidence="3 4">
    <name type="scientific">Ditylenchus destructor</name>
    <dbReference type="NCBI Taxonomy" id="166010"/>
    <lineage>
        <taxon>Eukaryota</taxon>
        <taxon>Metazoa</taxon>
        <taxon>Ecdysozoa</taxon>
        <taxon>Nematoda</taxon>
        <taxon>Chromadorea</taxon>
        <taxon>Rhabditida</taxon>
        <taxon>Tylenchina</taxon>
        <taxon>Tylenchomorpha</taxon>
        <taxon>Sphaerularioidea</taxon>
        <taxon>Anguinidae</taxon>
        <taxon>Anguininae</taxon>
        <taxon>Ditylenchus</taxon>
    </lineage>
</organism>
<feature type="region of interest" description="Disordered" evidence="1">
    <location>
        <begin position="113"/>
        <end position="133"/>
    </location>
</feature>
<keyword evidence="2" id="KW-0472">Membrane</keyword>
<evidence type="ECO:0000256" key="1">
    <source>
        <dbReference type="SAM" id="MobiDB-lite"/>
    </source>
</evidence>
<keyword evidence="2" id="KW-1133">Transmembrane helix</keyword>
<evidence type="ECO:0000313" key="3">
    <source>
        <dbReference type="EMBL" id="KAI1703576.1"/>
    </source>
</evidence>
<keyword evidence="4" id="KW-1185">Reference proteome</keyword>
<accession>A0AAD4QVA7</accession>
<dbReference type="AlphaFoldDB" id="A0AAD4QVA7"/>
<feature type="transmembrane region" description="Helical" evidence="2">
    <location>
        <begin position="89"/>
        <end position="107"/>
    </location>
</feature>
<dbReference type="EMBL" id="JAKKPZ010000080">
    <property type="protein sequence ID" value="KAI1703576.1"/>
    <property type="molecule type" value="Genomic_DNA"/>
</dbReference>
<name>A0AAD4QVA7_9BILA</name>
<sequence length="133" mass="15194">MQNSVQFKIATLCFSSSHVRQSKSSPNALEDKKDEVIRRTRHNTLRFRYDACNYFASLVLSLLSLNCSLSSSQSFVNQQWVLLWSFSRWSQSLLVLPIISAIWTSTLSKPSRRSMKRSRSSNSAPMAMNANQI</sequence>
<gene>
    <name evidence="3" type="ORF">DdX_14813</name>
</gene>
<feature type="transmembrane region" description="Helical" evidence="2">
    <location>
        <begin position="51"/>
        <end position="69"/>
    </location>
</feature>